<dbReference type="InterPro" id="IPR023936">
    <property type="entry name" value="RutE-like"/>
</dbReference>
<evidence type="ECO:0000256" key="2">
    <source>
        <dbReference type="ARBA" id="ARBA00022643"/>
    </source>
</evidence>
<evidence type="ECO:0000256" key="3">
    <source>
        <dbReference type="ARBA" id="ARBA00022857"/>
    </source>
</evidence>
<dbReference type="InterPro" id="IPR050461">
    <property type="entry name" value="Nitroreductase_HadB/RutE"/>
</dbReference>
<keyword evidence="2" id="KW-0288">FMN</keyword>
<dbReference type="EMBL" id="AYSL01000002">
    <property type="protein sequence ID" value="KTF08465.1"/>
    <property type="molecule type" value="Genomic_DNA"/>
</dbReference>
<sequence>MTNSLSLSSADLDQLFGKARSFNAWQKKDVPDALLEEIYHLVKMAPTSANCSPARFVFLKSDDAKARLEPALSSGNIEKTMTAPITVIVAYDNEFYEELPKLFPHTDARSWFNSSPELIKETAFRNSSMQAAYLILACRALGLDTGPMSGFNNELVDKIFLKDSNWTSNLLINIGYGQEDQLYSRLPRLDFDEACQIL</sequence>
<keyword evidence="1" id="KW-0285">Flavoprotein</keyword>
<organism evidence="6">
    <name type="scientific">marine sediment metagenome</name>
    <dbReference type="NCBI Taxonomy" id="412755"/>
    <lineage>
        <taxon>unclassified sequences</taxon>
        <taxon>metagenomes</taxon>
        <taxon>ecological metagenomes</taxon>
    </lineage>
</organism>
<dbReference type="GO" id="GO:0016491">
    <property type="term" value="F:oxidoreductase activity"/>
    <property type="evidence" value="ECO:0007669"/>
    <property type="project" value="UniProtKB-KW"/>
</dbReference>
<keyword evidence="3" id="KW-0521">NADP</keyword>
<dbReference type="CDD" id="cd02148">
    <property type="entry name" value="RutE-like"/>
    <property type="match status" value="1"/>
</dbReference>
<dbReference type="AlphaFoldDB" id="A0A1B6NYH6"/>
<dbReference type="InterPro" id="IPR000415">
    <property type="entry name" value="Nitroreductase-like"/>
</dbReference>
<feature type="domain" description="Nitroreductase" evidence="5">
    <location>
        <begin position="25"/>
        <end position="176"/>
    </location>
</feature>
<protein>
    <submittedName>
        <fullName evidence="6">Nitroreductase family protein</fullName>
    </submittedName>
</protein>
<dbReference type="InterPro" id="IPR029479">
    <property type="entry name" value="Nitroreductase"/>
</dbReference>
<name>A0A1B6NYH6_9ZZZZ</name>
<comment type="caution">
    <text evidence="6">The sequence shown here is derived from an EMBL/GenBank/DDBJ whole genome shotgun (WGS) entry which is preliminary data.</text>
</comment>
<reference evidence="6" key="1">
    <citation type="submission" date="2013-11" db="EMBL/GenBank/DDBJ databases">
        <title>Microbial diversity, functional groups and degradation webs in Northern and Southern Mediterranean and Red Sea marine crude oil polluted sites.</title>
        <authorList>
            <person name="Daffonchio D."/>
            <person name="Mapelli F."/>
            <person name="Ferrer M."/>
            <person name="Richter M."/>
            <person name="Cherif A."/>
            <person name="Malkawi H.I."/>
            <person name="Yakimov M.M."/>
            <person name="Abdel-Fattah Y.R."/>
            <person name="Blaghen M."/>
            <person name="Golyshin P.N."/>
            <person name="Kalogerakis N."/>
            <person name="Boon N."/>
            <person name="Magagnini M."/>
            <person name="Fava F."/>
        </authorList>
    </citation>
    <scope>NUCLEOTIDE SEQUENCE</scope>
</reference>
<dbReference type="HAMAP" id="MF_01204">
    <property type="entry name" value="Oxidoreductase_RutE_HadB"/>
    <property type="match status" value="1"/>
</dbReference>
<evidence type="ECO:0000313" key="6">
    <source>
        <dbReference type="EMBL" id="KTF08465.1"/>
    </source>
</evidence>
<keyword evidence="4" id="KW-0560">Oxidoreductase</keyword>
<evidence type="ECO:0000256" key="4">
    <source>
        <dbReference type="ARBA" id="ARBA00023002"/>
    </source>
</evidence>
<dbReference type="PANTHER" id="PTHR43543">
    <property type="entry name" value="MALONIC SEMIALDEHYDE REDUCTASE RUTE-RELATED"/>
    <property type="match status" value="1"/>
</dbReference>
<dbReference type="NCBIfam" id="NF003768">
    <property type="entry name" value="PRK05365.1"/>
    <property type="match status" value="1"/>
</dbReference>
<evidence type="ECO:0000259" key="5">
    <source>
        <dbReference type="Pfam" id="PF00881"/>
    </source>
</evidence>
<gene>
    <name evidence="6" type="ORF">MGSAQ_000020</name>
</gene>
<dbReference type="SUPFAM" id="SSF55469">
    <property type="entry name" value="FMN-dependent nitroreductase-like"/>
    <property type="match status" value="1"/>
</dbReference>
<proteinExistence type="inferred from homology"/>
<dbReference type="PANTHER" id="PTHR43543:SF1">
    <property type="entry name" value="MALONIC SEMIALDEHYDE REDUCTASE RUTE-RELATED"/>
    <property type="match status" value="1"/>
</dbReference>
<dbReference type="Gene3D" id="3.40.109.10">
    <property type="entry name" value="NADH Oxidase"/>
    <property type="match status" value="1"/>
</dbReference>
<accession>A0A1B6NYH6</accession>
<evidence type="ECO:0000256" key="1">
    <source>
        <dbReference type="ARBA" id="ARBA00022630"/>
    </source>
</evidence>
<dbReference type="Pfam" id="PF00881">
    <property type="entry name" value="Nitroreductase"/>
    <property type="match status" value="1"/>
</dbReference>